<dbReference type="SUPFAM" id="SSF101386">
    <property type="entry name" value="all-alpha NTP pyrophosphatases"/>
    <property type="match status" value="1"/>
</dbReference>
<protein>
    <submittedName>
        <fullName evidence="1">Uncharacterized protein</fullName>
    </submittedName>
</protein>
<organism evidence="1 2">
    <name type="scientific">Klebsiella phage vB_KaeM_KaAlpha</name>
    <dbReference type="NCBI Taxonomy" id="2591367"/>
    <lineage>
        <taxon>Viruses</taxon>
        <taxon>Duplodnaviria</taxon>
        <taxon>Heunggongvirae</taxon>
        <taxon>Uroviricota</taxon>
        <taxon>Caudoviricetes</taxon>
        <taxon>Pantevenvirales</taxon>
        <taxon>Straboviridae</taxon>
        <taxon>Tevenvirinae</taxon>
        <taxon>Karamvirus</taxon>
        <taxon>Karamvirus pg7</taxon>
    </lineage>
</organism>
<gene>
    <name evidence="1" type="ORF">KAALPHA_15</name>
</gene>
<accession>A0A5B9NK79</accession>
<sequence>MEEIMQVLDITPVLRVSANYTERKPWRNITSVMLQLSSETGEMCDWINRPHRQKEIFAGECADVINCVIDALWLHMRDKMDGASHEEVALAVTEELNRQLRLKTKKWSEAVNAIV</sequence>
<dbReference type="Proteomes" id="UP000325316">
    <property type="component" value="Segment"/>
</dbReference>
<proteinExistence type="predicted"/>
<dbReference type="EMBL" id="MN013084">
    <property type="protein sequence ID" value="QEG13052.1"/>
    <property type="molecule type" value="Genomic_DNA"/>
</dbReference>
<name>A0A5B9NK79_9CAUD</name>
<evidence type="ECO:0000313" key="2">
    <source>
        <dbReference type="Proteomes" id="UP000325316"/>
    </source>
</evidence>
<reference evidence="1 2" key="1">
    <citation type="submission" date="2019-04" db="EMBL/GenBank/DDBJ databases">
        <authorList>
            <person name="Anderson K.J."/>
            <person name="Thurgood T.L."/>
            <person name="Sharma R."/>
            <person name="Arens D.K."/>
            <person name="Kruger J.L."/>
            <person name="Thompson D.W."/>
            <person name="Casjens S."/>
            <person name="Grose J.H."/>
        </authorList>
    </citation>
    <scope>NUCLEOTIDE SEQUENCE [LARGE SCALE GENOMIC DNA]</scope>
</reference>
<evidence type="ECO:0000313" key="1">
    <source>
        <dbReference type="EMBL" id="QEG13052.1"/>
    </source>
</evidence>